<evidence type="ECO:0000313" key="5">
    <source>
        <dbReference type="EMBL" id="HCS94087.1"/>
    </source>
</evidence>
<dbReference type="AlphaFoldDB" id="A0A3D4S5K9"/>
<organism evidence="5 6">
    <name type="scientific">Bavariicoccus seileri</name>
    <dbReference type="NCBI Taxonomy" id="549685"/>
    <lineage>
        <taxon>Bacteria</taxon>
        <taxon>Bacillati</taxon>
        <taxon>Bacillota</taxon>
        <taxon>Bacilli</taxon>
        <taxon>Lactobacillales</taxon>
        <taxon>Enterococcaceae</taxon>
        <taxon>Bavariicoccus</taxon>
    </lineage>
</organism>
<dbReference type="PANTHER" id="PTHR30258">
    <property type="entry name" value="TYPE II SECRETION SYSTEM PROTEIN GSPE-RELATED"/>
    <property type="match status" value="1"/>
</dbReference>
<feature type="domain" description="Bacterial type II secretion system protein E" evidence="4">
    <location>
        <begin position="205"/>
        <end position="219"/>
    </location>
</feature>
<dbReference type="InterPro" id="IPR001482">
    <property type="entry name" value="T2SS/T4SS_dom"/>
</dbReference>
<protein>
    <submittedName>
        <fullName evidence="5">General secretion pathway protein GspE</fullName>
    </submittedName>
</protein>
<name>A0A3D4S5K9_9ENTE</name>
<accession>A0A3D4S5K9</accession>
<sequence>MVSRGMIKKRYNDMIDKGIEYDIDDIYVLPKNDHYAILYRSGEEITEEVELSNDIAQQLINYIKYIGQLNIGEKRLPQSGTIKAVGSKTTVRVSTLTNYENKESLVLRMHLDTKKEQKIDAYYPDDLKTLRKLIQSKNGLLLFSGPVSSGKTTLLYQLLRESYRHHQKQIITMEDPVELKENNFLQTEINEQAGITYDLLIKSALRHHPDILLIGEVRDETTAHMMLRAALTGHLVVATIHAKNCKGVLFRLLELGITKQQLIQSIVSITTQRLIPDKAGGRRLLMELMNGRQVEQLLMVNKEQPAAESFNYKLEALYKSNTITAFQRDAFYLH</sequence>
<dbReference type="NCBIfam" id="NF041000">
    <property type="entry name" value="ATPase_ComGA"/>
    <property type="match status" value="1"/>
</dbReference>
<evidence type="ECO:0000259" key="4">
    <source>
        <dbReference type="PROSITE" id="PS00662"/>
    </source>
</evidence>
<dbReference type="Pfam" id="PF00437">
    <property type="entry name" value="T2SSE"/>
    <property type="match status" value="1"/>
</dbReference>
<dbReference type="PROSITE" id="PS00662">
    <property type="entry name" value="T2SP_E"/>
    <property type="match status" value="1"/>
</dbReference>
<comment type="caution">
    <text evidence="5">The sequence shown here is derived from an EMBL/GenBank/DDBJ whole genome shotgun (WGS) entry which is preliminary data.</text>
</comment>
<evidence type="ECO:0000256" key="1">
    <source>
        <dbReference type="ARBA" id="ARBA00006611"/>
    </source>
</evidence>
<evidence type="ECO:0000256" key="2">
    <source>
        <dbReference type="ARBA" id="ARBA00022741"/>
    </source>
</evidence>
<evidence type="ECO:0000256" key="3">
    <source>
        <dbReference type="ARBA" id="ARBA00022840"/>
    </source>
</evidence>
<dbReference type="GO" id="GO:0016887">
    <property type="term" value="F:ATP hydrolysis activity"/>
    <property type="evidence" value="ECO:0007669"/>
    <property type="project" value="TreeGrafter"/>
</dbReference>
<dbReference type="Gene3D" id="3.30.450.90">
    <property type="match status" value="1"/>
</dbReference>
<dbReference type="GO" id="GO:0005524">
    <property type="term" value="F:ATP binding"/>
    <property type="evidence" value="ECO:0007669"/>
    <property type="project" value="UniProtKB-KW"/>
</dbReference>
<dbReference type="GO" id="GO:0005886">
    <property type="term" value="C:plasma membrane"/>
    <property type="evidence" value="ECO:0007669"/>
    <property type="project" value="TreeGrafter"/>
</dbReference>
<keyword evidence="3" id="KW-0067">ATP-binding</keyword>
<comment type="similarity">
    <text evidence="1">Belongs to the GSP E family.</text>
</comment>
<evidence type="ECO:0000313" key="6">
    <source>
        <dbReference type="Proteomes" id="UP000262195"/>
    </source>
</evidence>
<proteinExistence type="inferred from homology"/>
<dbReference type="STRING" id="1121105.GCA_000421665_01802"/>
<keyword evidence="2" id="KW-0547">Nucleotide-binding</keyword>
<dbReference type="EMBL" id="DQHO01000034">
    <property type="protein sequence ID" value="HCS94087.1"/>
    <property type="molecule type" value="Genomic_DNA"/>
</dbReference>
<dbReference type="InterPro" id="IPR047667">
    <property type="entry name" value="ATPase_ComGA"/>
</dbReference>
<dbReference type="InterPro" id="IPR027417">
    <property type="entry name" value="P-loop_NTPase"/>
</dbReference>
<dbReference type="Gene3D" id="3.40.50.300">
    <property type="entry name" value="P-loop containing nucleotide triphosphate hydrolases"/>
    <property type="match status" value="1"/>
</dbReference>
<gene>
    <name evidence="5" type="ORF">DIW15_05210</name>
</gene>
<dbReference type="PANTHER" id="PTHR30258:SF2">
    <property type="entry name" value="COMG OPERON PROTEIN 1"/>
    <property type="match status" value="1"/>
</dbReference>
<reference evidence="5 6" key="1">
    <citation type="journal article" date="2018" name="Nat. Biotechnol.">
        <title>A standardized bacterial taxonomy based on genome phylogeny substantially revises the tree of life.</title>
        <authorList>
            <person name="Parks D.H."/>
            <person name="Chuvochina M."/>
            <person name="Waite D.W."/>
            <person name="Rinke C."/>
            <person name="Skarshewski A."/>
            <person name="Chaumeil P.A."/>
            <person name="Hugenholtz P."/>
        </authorList>
    </citation>
    <scope>NUCLEOTIDE SEQUENCE [LARGE SCALE GENOMIC DNA]</scope>
    <source>
        <strain evidence="5">UBA11306</strain>
    </source>
</reference>
<dbReference type="Proteomes" id="UP000262195">
    <property type="component" value="Unassembled WGS sequence"/>
</dbReference>
<dbReference type="CDD" id="cd01129">
    <property type="entry name" value="PulE-GspE-like"/>
    <property type="match status" value="1"/>
</dbReference>
<dbReference type="SUPFAM" id="SSF52540">
    <property type="entry name" value="P-loop containing nucleoside triphosphate hydrolases"/>
    <property type="match status" value="1"/>
</dbReference>